<dbReference type="AlphaFoldDB" id="A0A1I0DL13"/>
<dbReference type="SUPFAM" id="SSF57997">
    <property type="entry name" value="Tropomyosin"/>
    <property type="match status" value="1"/>
</dbReference>
<accession>A0A1I0DL13</accession>
<evidence type="ECO:0000256" key="1">
    <source>
        <dbReference type="SAM" id="Coils"/>
    </source>
</evidence>
<feature type="coiled-coil region" evidence="1">
    <location>
        <begin position="191"/>
        <end position="218"/>
    </location>
</feature>
<evidence type="ECO:0008006" key="4">
    <source>
        <dbReference type="Google" id="ProtNLM"/>
    </source>
</evidence>
<gene>
    <name evidence="2" type="ORF">SAMN04487962_107115</name>
</gene>
<dbReference type="STRING" id="430453.SAMN04487962_107115"/>
<proteinExistence type="predicted"/>
<evidence type="ECO:0000313" key="2">
    <source>
        <dbReference type="EMBL" id="SET32782.1"/>
    </source>
</evidence>
<keyword evidence="3" id="KW-1185">Reference proteome</keyword>
<dbReference type="Proteomes" id="UP000198762">
    <property type="component" value="Unassembled WGS sequence"/>
</dbReference>
<dbReference type="InterPro" id="IPR021342">
    <property type="entry name" value="DUF2959"/>
</dbReference>
<organism evidence="2 3">
    <name type="scientific">Marinobacter segnicrescens</name>
    <dbReference type="NCBI Taxonomy" id="430453"/>
    <lineage>
        <taxon>Bacteria</taxon>
        <taxon>Pseudomonadati</taxon>
        <taxon>Pseudomonadota</taxon>
        <taxon>Gammaproteobacteria</taxon>
        <taxon>Pseudomonadales</taxon>
        <taxon>Marinobacteraceae</taxon>
        <taxon>Marinobacter</taxon>
    </lineage>
</organism>
<sequence>MFPAAFIPFRSSTVLGSIRPTVALCLLLALTGCSTVYYNTMEKLGFEKRDILVDRVENARDSQDEAQETFRSSLERFQSVVDTPDTPLKEKYEEVRDAYGDSEAAAEDVRDRIDSVEDVAGALFEEWEDELGRYESQSLRRSSEQKLVETRRHYDQLMARMHDAEDRMEPVLQAFEDQMLFLKHNLNAQAIAALESELGRIRQDVDSLIREMEDAIAESDAFIQRFRDQQ</sequence>
<name>A0A1I0DL13_9GAMM</name>
<reference evidence="3" key="1">
    <citation type="submission" date="2016-10" db="EMBL/GenBank/DDBJ databases">
        <authorList>
            <person name="Varghese N."/>
            <person name="Submissions S."/>
        </authorList>
    </citation>
    <scope>NUCLEOTIDE SEQUENCE [LARGE SCALE GENOMIC DNA]</scope>
    <source>
        <strain evidence="3">CGMCC 1.6489</strain>
    </source>
</reference>
<dbReference type="RefSeq" id="WP_091850801.1">
    <property type="nucleotide sequence ID" value="NZ_FOHZ01000007.1"/>
</dbReference>
<dbReference type="EMBL" id="FOHZ01000007">
    <property type="protein sequence ID" value="SET32782.1"/>
    <property type="molecule type" value="Genomic_DNA"/>
</dbReference>
<protein>
    <recommendedName>
        <fullName evidence="4">DUF2959 domain-containing protein</fullName>
    </recommendedName>
</protein>
<dbReference type="OrthoDB" id="9780401at2"/>
<keyword evidence="1" id="KW-0175">Coiled coil</keyword>
<dbReference type="Pfam" id="PF11172">
    <property type="entry name" value="DUF2959"/>
    <property type="match status" value="1"/>
</dbReference>
<evidence type="ECO:0000313" key="3">
    <source>
        <dbReference type="Proteomes" id="UP000198762"/>
    </source>
</evidence>